<dbReference type="RefSeq" id="WP_186904116.1">
    <property type="nucleotide sequence ID" value="NZ_JACOGD010000006.1"/>
</dbReference>
<keyword evidence="1" id="KW-0472">Membrane</keyword>
<comment type="caution">
    <text evidence="2">The sequence shown here is derived from an EMBL/GenBank/DDBJ whole genome shotgun (WGS) entry which is preliminary data.</text>
</comment>
<dbReference type="EMBL" id="JACOGD010000006">
    <property type="protein sequence ID" value="MBC3932462.1"/>
    <property type="molecule type" value="Genomic_DNA"/>
</dbReference>
<proteinExistence type="predicted"/>
<organism evidence="2 3">
    <name type="scientific">Undibacterium curvum</name>
    <dbReference type="NCBI Taxonomy" id="2762294"/>
    <lineage>
        <taxon>Bacteria</taxon>
        <taxon>Pseudomonadati</taxon>
        <taxon>Pseudomonadota</taxon>
        <taxon>Betaproteobacteria</taxon>
        <taxon>Burkholderiales</taxon>
        <taxon>Oxalobacteraceae</taxon>
        <taxon>Undibacterium</taxon>
    </lineage>
</organism>
<dbReference type="Pfam" id="PF11391">
    <property type="entry name" value="DUF2798"/>
    <property type="match status" value="1"/>
</dbReference>
<feature type="transmembrane region" description="Helical" evidence="1">
    <location>
        <begin position="35"/>
        <end position="57"/>
    </location>
</feature>
<name>A0ABR7A6E9_9BURK</name>
<accession>A0ABR7A6E9</accession>
<evidence type="ECO:0000256" key="1">
    <source>
        <dbReference type="SAM" id="Phobius"/>
    </source>
</evidence>
<keyword evidence="1" id="KW-0812">Transmembrane</keyword>
<evidence type="ECO:0000313" key="3">
    <source>
        <dbReference type="Proteomes" id="UP000654304"/>
    </source>
</evidence>
<feature type="transmembrane region" description="Helical" evidence="1">
    <location>
        <begin position="77"/>
        <end position="98"/>
    </location>
</feature>
<protein>
    <submittedName>
        <fullName evidence="2">DUF2798 domain-containing protein</fullName>
    </submittedName>
</protein>
<evidence type="ECO:0000313" key="2">
    <source>
        <dbReference type="EMBL" id="MBC3932462.1"/>
    </source>
</evidence>
<keyword evidence="1" id="KW-1133">Transmembrane helix</keyword>
<dbReference type="InterPro" id="IPR021529">
    <property type="entry name" value="DUF2798"/>
</dbReference>
<dbReference type="Proteomes" id="UP000654304">
    <property type="component" value="Unassembled WGS sequence"/>
</dbReference>
<sequence>MQQISTLNKVTTSLYAETIRSQPTRQVRTVAGSRSLASMLPSLLSTGFVTFFVTGILQLCWNTQQPELMRHWMEAWLTSWPIAFPLTYLSLPLIRTLIRKLSMSRHQDY</sequence>
<keyword evidence="3" id="KW-1185">Reference proteome</keyword>
<reference evidence="2 3" key="1">
    <citation type="submission" date="2020-08" db="EMBL/GenBank/DDBJ databases">
        <title>Novel species isolated from subtropical streams in China.</title>
        <authorList>
            <person name="Lu H."/>
        </authorList>
    </citation>
    <scope>NUCLEOTIDE SEQUENCE [LARGE SCALE GENOMIC DNA]</scope>
    <source>
        <strain evidence="2 3">CY22W</strain>
    </source>
</reference>
<gene>
    <name evidence="2" type="ORF">H8K43_12305</name>
</gene>